<dbReference type="PROSITE" id="PS50089">
    <property type="entry name" value="ZF_RING_2"/>
    <property type="match status" value="1"/>
</dbReference>
<dbReference type="CDD" id="cd16461">
    <property type="entry name" value="RING-H2_EL5-like"/>
    <property type="match status" value="1"/>
</dbReference>
<comment type="caution">
    <text evidence="7">The sequence shown here is derived from an EMBL/GenBank/DDBJ whole genome shotgun (WGS) entry which is preliminary data.</text>
</comment>
<evidence type="ECO:0000256" key="1">
    <source>
        <dbReference type="ARBA" id="ARBA00022723"/>
    </source>
</evidence>
<proteinExistence type="predicted"/>
<dbReference type="GO" id="GO:0008270">
    <property type="term" value="F:zinc ion binding"/>
    <property type="evidence" value="ECO:0007669"/>
    <property type="project" value="UniProtKB-KW"/>
</dbReference>
<dbReference type="InterPro" id="IPR013083">
    <property type="entry name" value="Znf_RING/FYVE/PHD"/>
</dbReference>
<evidence type="ECO:0000256" key="5">
    <source>
        <dbReference type="SAM" id="Phobius"/>
    </source>
</evidence>
<dbReference type="SUPFAM" id="SSF57850">
    <property type="entry name" value="RING/U-box"/>
    <property type="match status" value="1"/>
</dbReference>
<keyword evidence="2 4" id="KW-0863">Zinc-finger</keyword>
<name>A0AAP0G3Y8_9ASPA</name>
<evidence type="ECO:0000313" key="8">
    <source>
        <dbReference type="Proteomes" id="UP001418222"/>
    </source>
</evidence>
<keyword evidence="5" id="KW-1133">Transmembrane helix</keyword>
<dbReference type="InterPro" id="IPR052788">
    <property type="entry name" value="RING-type_E3_ligase_ATL"/>
</dbReference>
<evidence type="ECO:0000256" key="4">
    <source>
        <dbReference type="PROSITE-ProRule" id="PRU00175"/>
    </source>
</evidence>
<dbReference type="SMART" id="SM00184">
    <property type="entry name" value="RING"/>
    <property type="match status" value="1"/>
</dbReference>
<sequence>MRPTARFLQSNSNLTEADTPQPMKVDSDVVVILAALLCALICVVGLALAARCSWIRNSFAADGRAPPPNKGLRKKALQSLPKTSFDAASMSGCGGSFAECPICLAEFSQGEEIRILPQCGHEFHVRCVDTWLRSHSSCPFCRRILVVTSHSKCRLCGGSSAAGEASATPPPGQDCHHANGFLP</sequence>
<keyword evidence="1" id="KW-0479">Metal-binding</keyword>
<dbReference type="Pfam" id="PF13639">
    <property type="entry name" value="zf-RING_2"/>
    <property type="match status" value="1"/>
</dbReference>
<dbReference type="Proteomes" id="UP001418222">
    <property type="component" value="Unassembled WGS sequence"/>
</dbReference>
<protein>
    <submittedName>
        <fullName evidence="7">RING-H2 finger protein ATL44</fullName>
    </submittedName>
</protein>
<keyword evidence="5" id="KW-0472">Membrane</keyword>
<reference evidence="7 8" key="1">
    <citation type="journal article" date="2022" name="Nat. Plants">
        <title>Genomes of leafy and leafless Platanthera orchids illuminate the evolution of mycoheterotrophy.</title>
        <authorList>
            <person name="Li M.H."/>
            <person name="Liu K.W."/>
            <person name="Li Z."/>
            <person name="Lu H.C."/>
            <person name="Ye Q.L."/>
            <person name="Zhang D."/>
            <person name="Wang J.Y."/>
            <person name="Li Y.F."/>
            <person name="Zhong Z.M."/>
            <person name="Liu X."/>
            <person name="Yu X."/>
            <person name="Liu D.K."/>
            <person name="Tu X.D."/>
            <person name="Liu B."/>
            <person name="Hao Y."/>
            <person name="Liao X.Y."/>
            <person name="Jiang Y.T."/>
            <person name="Sun W.H."/>
            <person name="Chen J."/>
            <person name="Chen Y.Q."/>
            <person name="Ai Y."/>
            <person name="Zhai J.W."/>
            <person name="Wu S.S."/>
            <person name="Zhou Z."/>
            <person name="Hsiao Y.Y."/>
            <person name="Wu W.L."/>
            <person name="Chen Y.Y."/>
            <person name="Lin Y.F."/>
            <person name="Hsu J.L."/>
            <person name="Li C.Y."/>
            <person name="Wang Z.W."/>
            <person name="Zhao X."/>
            <person name="Zhong W.Y."/>
            <person name="Ma X.K."/>
            <person name="Ma L."/>
            <person name="Huang J."/>
            <person name="Chen G.Z."/>
            <person name="Huang M.Z."/>
            <person name="Huang L."/>
            <person name="Peng D.H."/>
            <person name="Luo Y.B."/>
            <person name="Zou S.Q."/>
            <person name="Chen S.P."/>
            <person name="Lan S."/>
            <person name="Tsai W.C."/>
            <person name="Van de Peer Y."/>
            <person name="Liu Z.J."/>
        </authorList>
    </citation>
    <scope>NUCLEOTIDE SEQUENCE [LARGE SCALE GENOMIC DNA]</scope>
    <source>
        <strain evidence="7">Lor287</strain>
    </source>
</reference>
<dbReference type="PANTHER" id="PTHR45798:SF97">
    <property type="entry name" value="ALCOHOL-SENSITIVE RING FINGER PROTEIN 1"/>
    <property type="match status" value="1"/>
</dbReference>
<evidence type="ECO:0000259" key="6">
    <source>
        <dbReference type="PROSITE" id="PS50089"/>
    </source>
</evidence>
<evidence type="ECO:0000256" key="2">
    <source>
        <dbReference type="ARBA" id="ARBA00022771"/>
    </source>
</evidence>
<keyword evidence="3" id="KW-0862">Zinc</keyword>
<feature type="transmembrane region" description="Helical" evidence="5">
    <location>
        <begin position="29"/>
        <end position="50"/>
    </location>
</feature>
<dbReference type="Gene3D" id="3.30.40.10">
    <property type="entry name" value="Zinc/RING finger domain, C3HC4 (zinc finger)"/>
    <property type="match status" value="1"/>
</dbReference>
<evidence type="ECO:0000313" key="7">
    <source>
        <dbReference type="EMBL" id="KAK8935987.1"/>
    </source>
</evidence>
<keyword evidence="5" id="KW-0812">Transmembrane</keyword>
<accession>A0AAP0G3Y8</accession>
<gene>
    <name evidence="7" type="primary">ATL44</name>
    <name evidence="7" type="ORF">KSP39_PZI012887</name>
</gene>
<organism evidence="7 8">
    <name type="scientific">Platanthera zijinensis</name>
    <dbReference type="NCBI Taxonomy" id="2320716"/>
    <lineage>
        <taxon>Eukaryota</taxon>
        <taxon>Viridiplantae</taxon>
        <taxon>Streptophyta</taxon>
        <taxon>Embryophyta</taxon>
        <taxon>Tracheophyta</taxon>
        <taxon>Spermatophyta</taxon>
        <taxon>Magnoliopsida</taxon>
        <taxon>Liliopsida</taxon>
        <taxon>Asparagales</taxon>
        <taxon>Orchidaceae</taxon>
        <taxon>Orchidoideae</taxon>
        <taxon>Orchideae</taxon>
        <taxon>Orchidinae</taxon>
        <taxon>Platanthera</taxon>
    </lineage>
</organism>
<dbReference type="AlphaFoldDB" id="A0AAP0G3Y8"/>
<dbReference type="PANTHER" id="PTHR45798">
    <property type="entry name" value="RING-H2 FINGER PROTEIN ATL61-RELATED-RELATED"/>
    <property type="match status" value="1"/>
</dbReference>
<dbReference type="InterPro" id="IPR001841">
    <property type="entry name" value="Znf_RING"/>
</dbReference>
<dbReference type="EMBL" id="JBBWWQ010000011">
    <property type="protein sequence ID" value="KAK8935987.1"/>
    <property type="molecule type" value="Genomic_DNA"/>
</dbReference>
<feature type="domain" description="RING-type" evidence="6">
    <location>
        <begin position="100"/>
        <end position="142"/>
    </location>
</feature>
<keyword evidence="8" id="KW-1185">Reference proteome</keyword>
<evidence type="ECO:0000256" key="3">
    <source>
        <dbReference type="ARBA" id="ARBA00022833"/>
    </source>
</evidence>